<sequence>ISILKQMIDEVREIQERNRSIVLPSATTITTFHNGVVTERPVGSDGTLKNNIHDETIVPEHQ</sequence>
<dbReference type="AlphaFoldDB" id="A0A8S3DKI9"/>
<feature type="compositionally biased region" description="Basic and acidic residues" evidence="1">
    <location>
        <begin position="51"/>
        <end position="62"/>
    </location>
</feature>
<proteinExistence type="predicted"/>
<evidence type="ECO:0000256" key="1">
    <source>
        <dbReference type="SAM" id="MobiDB-lite"/>
    </source>
</evidence>
<protein>
    <submittedName>
        <fullName evidence="2">Uncharacterized protein</fullName>
    </submittedName>
</protein>
<reference evidence="2" key="1">
    <citation type="submission" date="2021-02" db="EMBL/GenBank/DDBJ databases">
        <authorList>
            <person name="Nowell W R."/>
        </authorList>
    </citation>
    <scope>NUCLEOTIDE SEQUENCE</scope>
</reference>
<evidence type="ECO:0000313" key="2">
    <source>
        <dbReference type="EMBL" id="CAF4982332.1"/>
    </source>
</evidence>
<name>A0A8S3DKI9_9BILA</name>
<gene>
    <name evidence="2" type="ORF">GIL414_LOCUS56120</name>
</gene>
<dbReference type="EMBL" id="CAJOBJ010200746">
    <property type="protein sequence ID" value="CAF4982332.1"/>
    <property type="molecule type" value="Genomic_DNA"/>
</dbReference>
<feature type="region of interest" description="Disordered" evidence="1">
    <location>
        <begin position="37"/>
        <end position="62"/>
    </location>
</feature>
<dbReference type="Proteomes" id="UP000681720">
    <property type="component" value="Unassembled WGS sequence"/>
</dbReference>
<evidence type="ECO:0000313" key="3">
    <source>
        <dbReference type="Proteomes" id="UP000681720"/>
    </source>
</evidence>
<feature type="non-terminal residue" evidence="2">
    <location>
        <position position="62"/>
    </location>
</feature>
<organism evidence="2 3">
    <name type="scientific">Rotaria magnacalcarata</name>
    <dbReference type="NCBI Taxonomy" id="392030"/>
    <lineage>
        <taxon>Eukaryota</taxon>
        <taxon>Metazoa</taxon>
        <taxon>Spiralia</taxon>
        <taxon>Gnathifera</taxon>
        <taxon>Rotifera</taxon>
        <taxon>Eurotatoria</taxon>
        <taxon>Bdelloidea</taxon>
        <taxon>Philodinida</taxon>
        <taxon>Philodinidae</taxon>
        <taxon>Rotaria</taxon>
    </lineage>
</organism>
<accession>A0A8S3DKI9</accession>
<feature type="non-terminal residue" evidence="2">
    <location>
        <position position="1"/>
    </location>
</feature>
<comment type="caution">
    <text evidence="2">The sequence shown here is derived from an EMBL/GenBank/DDBJ whole genome shotgun (WGS) entry which is preliminary data.</text>
</comment>